<keyword evidence="3" id="KW-1185">Reference proteome</keyword>
<gene>
    <name evidence="2" type="ORF">U6N30_11070</name>
</gene>
<name>A0ABZ1B8L6_9ACTN</name>
<reference evidence="2 3" key="1">
    <citation type="submission" date="2023-12" db="EMBL/GenBank/DDBJ databases">
        <title>Blastococcus brunescens sp. nov., an actonobacterium isolated from sandstone collected in sahara desert.</title>
        <authorList>
            <person name="Gtari M."/>
            <person name="Ghodhbane F."/>
        </authorList>
    </citation>
    <scope>NUCLEOTIDE SEQUENCE [LARGE SCALE GENOMIC DNA]</scope>
    <source>
        <strain evidence="2 3">BMG 8361</strain>
    </source>
</reference>
<evidence type="ECO:0008006" key="4">
    <source>
        <dbReference type="Google" id="ProtNLM"/>
    </source>
</evidence>
<evidence type="ECO:0000313" key="2">
    <source>
        <dbReference type="EMBL" id="WRL66031.1"/>
    </source>
</evidence>
<evidence type="ECO:0000256" key="1">
    <source>
        <dbReference type="SAM" id="MobiDB-lite"/>
    </source>
</evidence>
<dbReference type="Proteomes" id="UP001324287">
    <property type="component" value="Chromosome"/>
</dbReference>
<protein>
    <recommendedName>
        <fullName evidence="4">Helix-turn-helix domain-containing protein</fullName>
    </recommendedName>
</protein>
<feature type="region of interest" description="Disordered" evidence="1">
    <location>
        <begin position="33"/>
        <end position="56"/>
    </location>
</feature>
<sequence>MPELLAHVSRSTLRNWVAAGKLVRLQPGVLALPGAAGTGGPGWPRHSTVATPSRVT</sequence>
<proteinExistence type="predicted"/>
<dbReference type="EMBL" id="CP141261">
    <property type="protein sequence ID" value="WRL66031.1"/>
    <property type="molecule type" value="Genomic_DNA"/>
</dbReference>
<evidence type="ECO:0000313" key="3">
    <source>
        <dbReference type="Proteomes" id="UP001324287"/>
    </source>
</evidence>
<accession>A0ABZ1B8L6</accession>
<dbReference type="RefSeq" id="WP_324277348.1">
    <property type="nucleotide sequence ID" value="NZ_CP141261.1"/>
</dbReference>
<organism evidence="2 3">
    <name type="scientific">Blastococcus brunescens</name>
    <dbReference type="NCBI Taxonomy" id="1564165"/>
    <lineage>
        <taxon>Bacteria</taxon>
        <taxon>Bacillati</taxon>
        <taxon>Actinomycetota</taxon>
        <taxon>Actinomycetes</taxon>
        <taxon>Geodermatophilales</taxon>
        <taxon>Geodermatophilaceae</taxon>
        <taxon>Blastococcus</taxon>
    </lineage>
</organism>